<accession>A0AC61QWD6</accession>
<organism evidence="1 2">
    <name type="scientific">Hominisplanchenecus murintestinalis</name>
    <dbReference type="NCBI Taxonomy" id="2941517"/>
    <lineage>
        <taxon>Bacteria</taxon>
        <taxon>Bacillati</taxon>
        <taxon>Bacillota</taxon>
        <taxon>Clostridia</taxon>
        <taxon>Lachnospirales</taxon>
        <taxon>Lachnospiraceae</taxon>
        <taxon>Hominisplanchenecus</taxon>
    </lineage>
</organism>
<evidence type="ECO:0000313" key="1">
    <source>
        <dbReference type="EMBL" id="TGX96934.1"/>
    </source>
</evidence>
<keyword evidence="2" id="KW-1185">Reference proteome</keyword>
<sequence>MKNIHKLFTTLACISLLFCFPLTTNASEESEAIGAAAWEINGVSMNHQSVTFNIENVRQPQDAILVVSEERGDKIEIPFSIKSAVERITVAYPDGGWFTDGLYYVWVRDLEGNRCDSCFVHFWPHEMSLRYVNAYPCYLTGETRYLNADITATIGFEEYKAEIQNDGTFILRYPRLEPGIYISVTSTDGYGCSSTSRYAIEDKFISWPSVTVFREGIALDGHHLSSDERVCAEVDGVLYYSDYGVSCPYLETKPIITYPLTTAETVTVWTESACGSISKKITRTVEDCALDTCSYSSDALYKKGVYPSKAFGTVKPNVCGQVPCKVSTTIGGTVYSANINPASGSYVLEYPRQKHGTSITLTFSDAHGCSCPLKYKVTNEFHEWNLYSSSILPSRITTTLPLGGRIVAEVNGKVYKSNTAASANASVTVKYPQQALGSKIKAWLESDNSSFTNPQQYVVQIQPYEINAFAKTTSIDGGIFLHSYYDNEPFSGSVYVEIAGKRYPCKVAKLNYESKERYKYEHEEDSYETLYPGYSVKYKFQGSFPKAQPDTLLKVVLTDNYGYTFTKSVRIKNQPPKLRVNKVTSDSTKITGSTSAKSGSLIEIWIGKKKYTTKVKKGGSFSKKIKPQKAGKSVDVWVTDKNNNYNCKFLRIKQATGKITLKGKIYQSSSSISMSITNGKKGERLKLSVGFKTYSKKLKSGKKRQNIQISLNPKASAGTVIKAVLYDKFGKRKGSAQTKVYIGDTIYTGMSAHDAQLTTWGAPVRKNDWGGGYLQWVYRSGGSTLYVYIQNGRVVSMQRFS</sequence>
<comment type="caution">
    <text evidence="1">The sequence shown here is derived from an EMBL/GenBank/DDBJ whole genome shotgun (WGS) entry which is preliminary data.</text>
</comment>
<proteinExistence type="predicted"/>
<dbReference type="EMBL" id="SRZB01000043">
    <property type="protein sequence ID" value="TGX96934.1"/>
    <property type="molecule type" value="Genomic_DNA"/>
</dbReference>
<dbReference type="Proteomes" id="UP000307720">
    <property type="component" value="Unassembled WGS sequence"/>
</dbReference>
<reference evidence="1" key="1">
    <citation type="submission" date="2019-04" db="EMBL/GenBank/DDBJ databases">
        <title>Microbes associate with the intestines of laboratory mice.</title>
        <authorList>
            <person name="Navarre W."/>
            <person name="Wong E."/>
            <person name="Huang K."/>
            <person name="Tropini C."/>
            <person name="Ng K."/>
            <person name="Yu B."/>
        </authorList>
    </citation>
    <scope>NUCLEOTIDE SEQUENCE</scope>
    <source>
        <strain evidence="1">NM72_1-8</strain>
    </source>
</reference>
<name>A0AC61QWD6_9FIRM</name>
<protein>
    <submittedName>
        <fullName evidence="1">Uncharacterized protein</fullName>
    </submittedName>
</protein>
<evidence type="ECO:0000313" key="2">
    <source>
        <dbReference type="Proteomes" id="UP000307720"/>
    </source>
</evidence>
<gene>
    <name evidence="1" type="ORF">E5357_14450</name>
</gene>